<dbReference type="PANTHER" id="PTHR43155:SF2">
    <property type="entry name" value="CYCLIC DI-GMP PHOSPHODIESTERASE PA4108"/>
    <property type="match status" value="1"/>
</dbReference>
<dbReference type="EMBL" id="FOGV01000040">
    <property type="protein sequence ID" value="SES35375.1"/>
    <property type="molecule type" value="Genomic_DNA"/>
</dbReference>
<accession>A0A1H9WNC4</accession>
<proteinExistence type="predicted"/>
<evidence type="ECO:0000313" key="3">
    <source>
        <dbReference type="Proteomes" id="UP000199318"/>
    </source>
</evidence>
<comment type="caution">
    <text evidence="2">The sequence shown here is derived from an EMBL/GenBank/DDBJ whole genome shotgun (WGS) entry which is preliminary data.</text>
</comment>
<name>A0A1H9WNC4_9BACI</name>
<reference evidence="3" key="1">
    <citation type="submission" date="2016-10" db="EMBL/GenBank/DDBJ databases">
        <authorList>
            <person name="de Groot N.N."/>
        </authorList>
    </citation>
    <scope>NUCLEOTIDE SEQUENCE [LARGE SCALE GENOMIC DNA]</scope>
    <source>
        <strain evidence="3">10nlg</strain>
    </source>
</reference>
<dbReference type="STRING" id="1464123.SAMN05444126_14014"/>
<keyword evidence="3" id="KW-1185">Reference proteome</keyword>
<evidence type="ECO:0000259" key="1">
    <source>
        <dbReference type="PROSITE" id="PS51832"/>
    </source>
</evidence>
<dbReference type="SUPFAM" id="SSF109604">
    <property type="entry name" value="HD-domain/PDEase-like"/>
    <property type="match status" value="1"/>
</dbReference>
<dbReference type="Pfam" id="PF13487">
    <property type="entry name" value="HD_5"/>
    <property type="match status" value="1"/>
</dbReference>
<evidence type="ECO:0000313" key="2">
    <source>
        <dbReference type="EMBL" id="SES35375.1"/>
    </source>
</evidence>
<dbReference type="CDD" id="cd00077">
    <property type="entry name" value="HDc"/>
    <property type="match status" value="1"/>
</dbReference>
<dbReference type="InterPro" id="IPR003607">
    <property type="entry name" value="HD/PDEase_dom"/>
</dbReference>
<dbReference type="PANTHER" id="PTHR43155">
    <property type="entry name" value="CYCLIC DI-GMP PHOSPHODIESTERASE PA4108-RELATED"/>
    <property type="match status" value="1"/>
</dbReference>
<dbReference type="InterPro" id="IPR037522">
    <property type="entry name" value="HD_GYP_dom"/>
</dbReference>
<sequence length="366" mass="42088">MDVQVIDLKPGVILQEDVYKKTNAPIMRKNTVLTEERIHILELFFIDRVSVYNKTADGYTFLPEHRNETETDERSSGTEIEGDTFLDRYERAVKQYKKMFQNWQGGLKVDAYAVRSLFLPLYELEPTKKELKNLSRYSTKAEYIYHHPVAVSIYSAMLGKRMNLSNGEIIQLGLSGLLSDCGMAKLPKYIFKKEGGLTADEYTEIRKHPVYGYRMIENVPGFSKAAMMGVLQHHEREDGSGYPLQVNETKLHFFARVIAVADMFHALTSERMYRSAKLPYEVLEAMKEEQFGQLDQQMINHFISLVTDLTDGQKIKLNSGEMAEIVLVNEENPFRPVVQIEGSPKRIDLAAEQDLLIEEEAEESYF</sequence>
<dbReference type="OrthoDB" id="9759601at2"/>
<dbReference type="RefSeq" id="WP_093075074.1">
    <property type="nucleotide sequence ID" value="NZ_FOGV01000040.1"/>
</dbReference>
<organism evidence="2 3">
    <name type="scientific">Salisediminibacterium halotolerans</name>
    <dbReference type="NCBI Taxonomy" id="517425"/>
    <lineage>
        <taxon>Bacteria</taxon>
        <taxon>Bacillati</taxon>
        <taxon>Bacillota</taxon>
        <taxon>Bacilli</taxon>
        <taxon>Bacillales</taxon>
        <taxon>Bacillaceae</taxon>
        <taxon>Salisediminibacterium</taxon>
    </lineage>
</organism>
<feature type="domain" description="HD-GYP" evidence="1">
    <location>
        <begin position="122"/>
        <end position="318"/>
    </location>
</feature>
<dbReference type="AlphaFoldDB" id="A0A1H9WNC4"/>
<gene>
    <name evidence="2" type="ORF">SAMN05444126_14014</name>
</gene>
<dbReference type="Proteomes" id="UP000199318">
    <property type="component" value="Unassembled WGS sequence"/>
</dbReference>
<dbReference type="Gene3D" id="1.10.3210.10">
    <property type="entry name" value="Hypothetical protein af1432"/>
    <property type="match status" value="1"/>
</dbReference>
<protein>
    <submittedName>
        <fullName evidence="2">HD domain-containing protein</fullName>
    </submittedName>
</protein>
<dbReference type="PROSITE" id="PS51832">
    <property type="entry name" value="HD_GYP"/>
    <property type="match status" value="1"/>
</dbReference>